<dbReference type="InterPro" id="IPR036259">
    <property type="entry name" value="MFS_trans_sf"/>
</dbReference>
<name>Q2W507_PARM1</name>
<organism evidence="5 6">
    <name type="scientific">Paramagnetospirillum magneticum (strain ATCC 700264 / AMB-1)</name>
    <name type="common">Magnetospirillum magneticum</name>
    <dbReference type="NCBI Taxonomy" id="342108"/>
    <lineage>
        <taxon>Bacteria</taxon>
        <taxon>Pseudomonadati</taxon>
        <taxon>Pseudomonadota</taxon>
        <taxon>Alphaproteobacteria</taxon>
        <taxon>Rhodospirillales</taxon>
        <taxon>Magnetospirillaceae</taxon>
        <taxon>Paramagnetospirillum</taxon>
    </lineage>
</organism>
<keyword evidence="3" id="KW-0472">Membrane</keyword>
<dbReference type="Gene3D" id="1.20.1250.20">
    <property type="entry name" value="MFS general substrate transporter like domains"/>
    <property type="match status" value="2"/>
</dbReference>
<dbReference type="STRING" id="342108.amb2264"/>
<evidence type="ECO:0000256" key="1">
    <source>
        <dbReference type="ARBA" id="ARBA00022692"/>
    </source>
</evidence>
<dbReference type="EMBL" id="AP007255">
    <property type="protein sequence ID" value="BAE51068.1"/>
    <property type="molecule type" value="Genomic_DNA"/>
</dbReference>
<reference evidence="5 6" key="1">
    <citation type="journal article" date="2005" name="DNA Res.">
        <title>Complete genome sequence of the facultative anaerobic magnetotactic bacterium Magnetospirillum sp. strain AMB-1.</title>
        <authorList>
            <person name="Matsunaga T."/>
            <person name="Okamura Y."/>
            <person name="Fukuda Y."/>
            <person name="Wahyudi A.T."/>
            <person name="Murase Y."/>
            <person name="Takeyama H."/>
        </authorList>
    </citation>
    <scope>NUCLEOTIDE SEQUENCE [LARGE SCALE GENOMIC DNA]</scope>
    <source>
        <strain evidence="6">ATCC 700264 / AMB-1</strain>
    </source>
</reference>
<dbReference type="PANTHER" id="PTHR23537:SF1">
    <property type="entry name" value="SUGAR TRANSPORTER"/>
    <property type="match status" value="1"/>
</dbReference>
<keyword evidence="1" id="KW-0812">Transmembrane</keyword>
<sequence>MESPTKEPLMRRPGPLRATFSALCANLVGIGLARFAYSPLIPALVNEGWFEASAAAYLGAANLAGYLAGALSARFLAHRFGAATALRAMPALIAVSFLVCAQPQPFIWFFVWRFLSGMAGGVIMVLAATLALPHVPESRRGLAGGLIFMGVGLGAVISAALLPPLLARGLPFTWITLGVICTGFTLAAWNGWPDDKVPASAGAAPVPRDPRLRALMLVYGLNAFGLVPHMVFLADYVARGLSQGIERGALVWLLFGLGASIGPVVLGRLGDRFGFGVTLRGALVAQAVVVALTSTTSEVGWLALAGFIMGGFCPGVVPVALGRVRELLPGDHAGQRAAWSRTTAAFALGQAGGAYGLAWLFSQGGGYGPLFLAGAAALVLGLVVELAVRPRRSEASEPA</sequence>
<dbReference type="GO" id="GO:0005886">
    <property type="term" value="C:plasma membrane"/>
    <property type="evidence" value="ECO:0007669"/>
    <property type="project" value="TreeGrafter"/>
</dbReference>
<feature type="domain" description="Major facilitator superfamily (MFS) profile" evidence="4">
    <location>
        <begin position="17"/>
        <end position="393"/>
    </location>
</feature>
<dbReference type="InterPro" id="IPR010645">
    <property type="entry name" value="MFS_4"/>
</dbReference>
<dbReference type="Proteomes" id="UP000007058">
    <property type="component" value="Chromosome"/>
</dbReference>
<dbReference type="InterPro" id="IPR020846">
    <property type="entry name" value="MFS_dom"/>
</dbReference>
<keyword evidence="6" id="KW-1185">Reference proteome</keyword>
<keyword evidence="2" id="KW-1133">Transmembrane helix</keyword>
<protein>
    <submittedName>
        <fullName evidence="5">Permease of the major facilitator superfamily</fullName>
    </submittedName>
</protein>
<dbReference type="PANTHER" id="PTHR23537">
    <property type="match status" value="1"/>
</dbReference>
<dbReference type="GO" id="GO:0022857">
    <property type="term" value="F:transmembrane transporter activity"/>
    <property type="evidence" value="ECO:0007669"/>
    <property type="project" value="InterPro"/>
</dbReference>
<dbReference type="HOGENOM" id="CLU_001265_7_1_5"/>
<dbReference type="PROSITE" id="PS50850">
    <property type="entry name" value="MFS"/>
    <property type="match status" value="1"/>
</dbReference>
<dbReference type="AlphaFoldDB" id="Q2W507"/>
<evidence type="ECO:0000256" key="2">
    <source>
        <dbReference type="ARBA" id="ARBA00022989"/>
    </source>
</evidence>
<evidence type="ECO:0000313" key="5">
    <source>
        <dbReference type="EMBL" id="BAE51068.1"/>
    </source>
</evidence>
<accession>Q2W507</accession>
<proteinExistence type="predicted"/>
<evidence type="ECO:0000256" key="3">
    <source>
        <dbReference type="ARBA" id="ARBA00023136"/>
    </source>
</evidence>
<dbReference type="KEGG" id="mag:amb2264"/>
<evidence type="ECO:0000313" key="6">
    <source>
        <dbReference type="Proteomes" id="UP000007058"/>
    </source>
</evidence>
<evidence type="ECO:0000259" key="4">
    <source>
        <dbReference type="PROSITE" id="PS50850"/>
    </source>
</evidence>
<dbReference type="SUPFAM" id="SSF103473">
    <property type="entry name" value="MFS general substrate transporter"/>
    <property type="match status" value="1"/>
</dbReference>
<dbReference type="Pfam" id="PF06779">
    <property type="entry name" value="MFS_4"/>
    <property type="match status" value="1"/>
</dbReference>
<gene>
    <name evidence="5" type="ordered locus">amb2264</name>
</gene>